<dbReference type="PhylomeDB" id="A0A0D2WMY8"/>
<evidence type="ECO:0000313" key="1">
    <source>
        <dbReference type="EMBL" id="KJE92375.1"/>
    </source>
</evidence>
<name>A0A0D2WMY8_CAPO3</name>
<dbReference type="Proteomes" id="UP000008743">
    <property type="component" value="Unassembled WGS sequence"/>
</dbReference>
<dbReference type="Gene3D" id="1.25.10.10">
    <property type="entry name" value="Leucine-rich Repeat Variant"/>
    <property type="match status" value="1"/>
</dbReference>
<dbReference type="InParanoid" id="A0A0D2WMY8"/>
<protein>
    <submittedName>
        <fullName evidence="1">Uncharacterized protein</fullName>
    </submittedName>
</protein>
<dbReference type="AlphaFoldDB" id="A0A0D2WMY8"/>
<evidence type="ECO:0000313" key="2">
    <source>
        <dbReference type="Proteomes" id="UP000008743"/>
    </source>
</evidence>
<gene>
    <name evidence="1" type="ORF">CAOG_003356</name>
</gene>
<dbReference type="SUPFAM" id="SSF48371">
    <property type="entry name" value="ARM repeat"/>
    <property type="match status" value="1"/>
</dbReference>
<dbReference type="STRING" id="595528.A0A0D2WMY8"/>
<dbReference type="EMBL" id="KE346363">
    <property type="protein sequence ID" value="KJE92375.1"/>
    <property type="molecule type" value="Genomic_DNA"/>
</dbReference>
<organism evidence="1 2">
    <name type="scientific">Capsaspora owczarzaki (strain ATCC 30864)</name>
    <dbReference type="NCBI Taxonomy" id="595528"/>
    <lineage>
        <taxon>Eukaryota</taxon>
        <taxon>Filasterea</taxon>
        <taxon>Capsaspora</taxon>
    </lineage>
</organism>
<dbReference type="InterPro" id="IPR016024">
    <property type="entry name" value="ARM-type_fold"/>
</dbReference>
<reference evidence="2" key="1">
    <citation type="submission" date="2011-02" db="EMBL/GenBank/DDBJ databases">
        <title>The Genome Sequence of Capsaspora owczarzaki ATCC 30864.</title>
        <authorList>
            <person name="Russ C."/>
            <person name="Cuomo C."/>
            <person name="Burger G."/>
            <person name="Gray M.W."/>
            <person name="Holland P.W.H."/>
            <person name="King N."/>
            <person name="Lang F.B.F."/>
            <person name="Roger A.J."/>
            <person name="Ruiz-Trillo I."/>
            <person name="Young S.K."/>
            <person name="Zeng Q."/>
            <person name="Gargeya S."/>
            <person name="Alvarado L."/>
            <person name="Berlin A."/>
            <person name="Chapman S.B."/>
            <person name="Chen Z."/>
            <person name="Freedman E."/>
            <person name="Gellesch M."/>
            <person name="Goldberg J."/>
            <person name="Griggs A."/>
            <person name="Gujja S."/>
            <person name="Heilman E."/>
            <person name="Heiman D."/>
            <person name="Howarth C."/>
            <person name="Mehta T."/>
            <person name="Neiman D."/>
            <person name="Pearson M."/>
            <person name="Roberts A."/>
            <person name="Saif S."/>
            <person name="Shea T."/>
            <person name="Shenoy N."/>
            <person name="Sisk P."/>
            <person name="Stolte C."/>
            <person name="Sykes S."/>
            <person name="White J."/>
            <person name="Yandava C."/>
            <person name="Haas B."/>
            <person name="Nusbaum C."/>
            <person name="Birren B."/>
        </authorList>
    </citation>
    <scope>NUCLEOTIDE SEQUENCE</scope>
    <source>
        <strain evidence="2">ATCC 30864</strain>
    </source>
</reference>
<sequence>MTVVAGFPPIRIDTTTVLDAPDLPVHVAAIEAFRQDAVQCIAAAMASVDGTRDAQSDQAANAATCDCATRLKLLDPADQDSAGLPTTPKVTLLSLFAGLASRNPYSSAELRQSLVQLVDASAASKCCRVTREFTTQLDRAQAWIGVHHDVLFRTLLVAWLSDKPESGSRIEAKLALCGLVELAPASALATHHALLIAQLINLYEDYEQQNKILALGGLQRVFELVPAALLCGNGLAPAVLQSLHTQATQRHVQLAKALYATMLAVLQVVCPSPMTSHLRISEVDQAFSRLLVQARGEDHVGLRKVFIDAIDVFVRRLGPVSARHLKNLCRVLEDYLAQANDPDSQQIAASVVCELASTCELRLGVHNELHSPISALAARFEQDPGNVAMAARLRTVVAKVGWK</sequence>
<keyword evidence="2" id="KW-1185">Reference proteome</keyword>
<accession>A0A0D2WMY8</accession>
<dbReference type="InterPro" id="IPR011989">
    <property type="entry name" value="ARM-like"/>
</dbReference>
<proteinExistence type="predicted"/>
<dbReference type="OrthoDB" id="6417021at2759"/>